<organism evidence="2 3">
    <name type="scientific">Clostridium gasigenes</name>
    <dbReference type="NCBI Taxonomy" id="94869"/>
    <lineage>
        <taxon>Bacteria</taxon>
        <taxon>Bacillati</taxon>
        <taxon>Bacillota</taxon>
        <taxon>Clostridia</taxon>
        <taxon>Eubacteriales</taxon>
        <taxon>Clostridiaceae</taxon>
        <taxon>Clostridium</taxon>
    </lineage>
</organism>
<gene>
    <name evidence="2" type="ORF">H7E68_09315</name>
</gene>
<dbReference type="GO" id="GO:0016740">
    <property type="term" value="F:transferase activity"/>
    <property type="evidence" value="ECO:0007669"/>
    <property type="project" value="UniProtKB-KW"/>
</dbReference>
<evidence type="ECO:0000313" key="2">
    <source>
        <dbReference type="EMBL" id="MBB6714925.1"/>
    </source>
</evidence>
<evidence type="ECO:0000259" key="1">
    <source>
        <dbReference type="PROSITE" id="PS01148"/>
    </source>
</evidence>
<dbReference type="InterPro" id="IPR001455">
    <property type="entry name" value="TusA-like"/>
</dbReference>
<sequence>MILIDGRGLSCPQPVVLTKKGLVEDKKGIDILVDCNTAKQNIIRYCEGIGYKVTIESKDEDILLKIRK</sequence>
<feature type="domain" description="UPF0033" evidence="1">
    <location>
        <begin position="4"/>
        <end position="28"/>
    </location>
</feature>
<proteinExistence type="predicted"/>
<keyword evidence="2" id="KW-0808">Transferase</keyword>
<dbReference type="SUPFAM" id="SSF64307">
    <property type="entry name" value="SirA-like"/>
    <property type="match status" value="1"/>
</dbReference>
<accession>A0A7X0SCE8</accession>
<dbReference type="Pfam" id="PF01206">
    <property type="entry name" value="TusA"/>
    <property type="match status" value="1"/>
</dbReference>
<dbReference type="Proteomes" id="UP000585258">
    <property type="component" value="Unassembled WGS sequence"/>
</dbReference>
<comment type="caution">
    <text evidence="2">The sequence shown here is derived from an EMBL/GenBank/DDBJ whole genome shotgun (WGS) entry which is preliminary data.</text>
</comment>
<dbReference type="InterPro" id="IPR036868">
    <property type="entry name" value="TusA-like_sf"/>
</dbReference>
<dbReference type="AlphaFoldDB" id="A0A7X0SCE8"/>
<dbReference type="EMBL" id="JACKWY010000004">
    <property type="protein sequence ID" value="MBB6714925.1"/>
    <property type="molecule type" value="Genomic_DNA"/>
</dbReference>
<dbReference type="PROSITE" id="PS01148">
    <property type="entry name" value="UPF0033"/>
    <property type="match status" value="1"/>
</dbReference>
<reference evidence="2 3" key="1">
    <citation type="submission" date="2020-08" db="EMBL/GenBank/DDBJ databases">
        <title>Clostridia isolated from Swiss meat.</title>
        <authorList>
            <person name="Wambui J."/>
            <person name="Stevens M.J.A."/>
            <person name="Stephan R."/>
        </authorList>
    </citation>
    <scope>NUCLEOTIDE SEQUENCE [LARGE SCALE GENOMIC DNA]</scope>
    <source>
        <strain evidence="2 3">CM001</strain>
    </source>
</reference>
<dbReference type="RefSeq" id="WP_185164383.1">
    <property type="nucleotide sequence ID" value="NZ_JACKWY010000004.1"/>
</dbReference>
<evidence type="ECO:0000313" key="3">
    <source>
        <dbReference type="Proteomes" id="UP000585258"/>
    </source>
</evidence>
<dbReference type="Gene3D" id="3.30.110.40">
    <property type="entry name" value="TusA-like domain"/>
    <property type="match status" value="1"/>
</dbReference>
<name>A0A7X0SCE8_9CLOT</name>
<protein>
    <submittedName>
        <fullName evidence="2">Sulfurtransferase TusA family protein</fullName>
    </submittedName>
</protein>